<dbReference type="RefSeq" id="WP_394461029.1">
    <property type="nucleotide sequence ID" value="NZ_JBIGHZ010000004.1"/>
</dbReference>
<organism evidence="5 6">
    <name type="scientific">Roseateles rivi</name>
    <dbReference type="NCBI Taxonomy" id="3299028"/>
    <lineage>
        <taxon>Bacteria</taxon>
        <taxon>Pseudomonadati</taxon>
        <taxon>Pseudomonadota</taxon>
        <taxon>Betaproteobacteria</taxon>
        <taxon>Burkholderiales</taxon>
        <taxon>Sphaerotilaceae</taxon>
        <taxon>Roseateles</taxon>
    </lineage>
</organism>
<sequence length="248" mass="27581">MSSVKPPLEFKPDAKAASPLYMQLAHKLAQAIRDGHYHADEALPSERVLADSLQLSRVTARKAIDRLVEQGLIVRKRGSGNYIAPKLEQPLSRLTSFSEELHQRGFTPSSRWLMRGFAVAAPDEQLSLGLATGQRVARLERLRLADQVVMAYEVSVLPEEQLPEPKAVTVSLYEHLAAQGRAPVRALQHIRAINADTRLAGLLQVPVGQAVLFITRVGYLESGQAVELTHSYCRSDYYDFVAEMRRDA</sequence>
<evidence type="ECO:0000259" key="4">
    <source>
        <dbReference type="PROSITE" id="PS50949"/>
    </source>
</evidence>
<dbReference type="PANTHER" id="PTHR44846">
    <property type="entry name" value="MANNOSYL-D-GLYCERATE TRANSPORT/METABOLISM SYSTEM REPRESSOR MNGR-RELATED"/>
    <property type="match status" value="1"/>
</dbReference>
<dbReference type="CDD" id="cd07377">
    <property type="entry name" value="WHTH_GntR"/>
    <property type="match status" value="1"/>
</dbReference>
<dbReference type="SMART" id="SM00866">
    <property type="entry name" value="UTRA"/>
    <property type="match status" value="1"/>
</dbReference>
<dbReference type="InterPro" id="IPR036390">
    <property type="entry name" value="WH_DNA-bd_sf"/>
</dbReference>
<keyword evidence="1" id="KW-0805">Transcription regulation</keyword>
<proteinExistence type="predicted"/>
<keyword evidence="3" id="KW-0804">Transcription</keyword>
<dbReference type="Gene3D" id="3.40.1410.10">
    <property type="entry name" value="Chorismate lyase-like"/>
    <property type="match status" value="1"/>
</dbReference>
<evidence type="ECO:0000256" key="3">
    <source>
        <dbReference type="ARBA" id="ARBA00023163"/>
    </source>
</evidence>
<evidence type="ECO:0000313" key="6">
    <source>
        <dbReference type="Proteomes" id="UP001606099"/>
    </source>
</evidence>
<comment type="caution">
    <text evidence="5">The sequence shown here is derived from an EMBL/GenBank/DDBJ whole genome shotgun (WGS) entry which is preliminary data.</text>
</comment>
<name>A0ABW7FWA8_9BURK</name>
<reference evidence="5 6" key="1">
    <citation type="submission" date="2024-08" db="EMBL/GenBank/DDBJ databases">
        <authorList>
            <person name="Lu H."/>
        </authorList>
    </citation>
    <scope>NUCLEOTIDE SEQUENCE [LARGE SCALE GENOMIC DNA]</scope>
    <source>
        <strain evidence="5 6">BYS180W</strain>
    </source>
</reference>
<feature type="domain" description="HTH gntR-type" evidence="4">
    <location>
        <begin position="18"/>
        <end position="86"/>
    </location>
</feature>
<dbReference type="PRINTS" id="PR00035">
    <property type="entry name" value="HTHGNTR"/>
</dbReference>
<dbReference type="SUPFAM" id="SSF46785">
    <property type="entry name" value="Winged helix' DNA-binding domain"/>
    <property type="match status" value="1"/>
</dbReference>
<dbReference type="InterPro" id="IPR028978">
    <property type="entry name" value="Chorismate_lyase_/UTRA_dom_sf"/>
</dbReference>
<dbReference type="InterPro" id="IPR011663">
    <property type="entry name" value="UTRA"/>
</dbReference>
<dbReference type="SUPFAM" id="SSF64288">
    <property type="entry name" value="Chorismate lyase-like"/>
    <property type="match status" value="1"/>
</dbReference>
<evidence type="ECO:0000256" key="1">
    <source>
        <dbReference type="ARBA" id="ARBA00023015"/>
    </source>
</evidence>
<dbReference type="PROSITE" id="PS50949">
    <property type="entry name" value="HTH_GNTR"/>
    <property type="match status" value="1"/>
</dbReference>
<dbReference type="InterPro" id="IPR050679">
    <property type="entry name" value="Bact_HTH_transcr_reg"/>
</dbReference>
<dbReference type="InterPro" id="IPR036388">
    <property type="entry name" value="WH-like_DNA-bd_sf"/>
</dbReference>
<gene>
    <name evidence="5" type="ORF">ACG0Z6_10205</name>
</gene>
<protein>
    <submittedName>
        <fullName evidence="5">GntR family transcriptional regulator</fullName>
    </submittedName>
</protein>
<accession>A0ABW7FWA8</accession>
<dbReference type="Pfam" id="PF00392">
    <property type="entry name" value="GntR"/>
    <property type="match status" value="1"/>
</dbReference>
<dbReference type="InterPro" id="IPR000524">
    <property type="entry name" value="Tscrpt_reg_HTH_GntR"/>
</dbReference>
<dbReference type="Gene3D" id="1.10.10.10">
    <property type="entry name" value="Winged helix-like DNA-binding domain superfamily/Winged helix DNA-binding domain"/>
    <property type="match status" value="1"/>
</dbReference>
<dbReference type="PANTHER" id="PTHR44846:SF1">
    <property type="entry name" value="MANNOSYL-D-GLYCERATE TRANSPORT_METABOLISM SYSTEM REPRESSOR MNGR-RELATED"/>
    <property type="match status" value="1"/>
</dbReference>
<evidence type="ECO:0000256" key="2">
    <source>
        <dbReference type="ARBA" id="ARBA00023125"/>
    </source>
</evidence>
<dbReference type="SMART" id="SM00345">
    <property type="entry name" value="HTH_GNTR"/>
    <property type="match status" value="1"/>
</dbReference>
<dbReference type="Pfam" id="PF07702">
    <property type="entry name" value="UTRA"/>
    <property type="match status" value="1"/>
</dbReference>
<keyword evidence="2" id="KW-0238">DNA-binding</keyword>
<keyword evidence="6" id="KW-1185">Reference proteome</keyword>
<dbReference type="Proteomes" id="UP001606099">
    <property type="component" value="Unassembled WGS sequence"/>
</dbReference>
<evidence type="ECO:0000313" key="5">
    <source>
        <dbReference type="EMBL" id="MFG6448609.1"/>
    </source>
</evidence>
<dbReference type="EMBL" id="JBIGHZ010000004">
    <property type="protein sequence ID" value="MFG6448609.1"/>
    <property type="molecule type" value="Genomic_DNA"/>
</dbReference>